<accession>A0ABQ1TV58</accession>
<sequence>MNKLLLITSIALILAGILLFLYDFLPVGVANKEDSYIKIVSSDTFSILNYRLHLLVTGVGLLVLYKLKIF</sequence>
<keyword evidence="1" id="KW-1133">Transmembrane helix</keyword>
<evidence type="ECO:0000313" key="2">
    <source>
        <dbReference type="EMBL" id="GGF02406.1"/>
    </source>
</evidence>
<gene>
    <name evidence="2" type="ORF">GCM10008027_29160</name>
</gene>
<reference evidence="3" key="1">
    <citation type="journal article" date="2019" name="Int. J. Syst. Evol. Microbiol.">
        <title>The Global Catalogue of Microorganisms (GCM) 10K type strain sequencing project: providing services to taxonomists for standard genome sequencing and annotation.</title>
        <authorList>
            <consortium name="The Broad Institute Genomics Platform"/>
            <consortium name="The Broad Institute Genome Sequencing Center for Infectious Disease"/>
            <person name="Wu L."/>
            <person name="Ma J."/>
        </authorList>
    </citation>
    <scope>NUCLEOTIDE SEQUENCE [LARGE SCALE GENOMIC DNA]</scope>
    <source>
        <strain evidence="3">CGMCC 1.15394</strain>
    </source>
</reference>
<dbReference type="Proteomes" id="UP000638462">
    <property type="component" value="Unassembled WGS sequence"/>
</dbReference>
<evidence type="ECO:0000313" key="3">
    <source>
        <dbReference type="Proteomes" id="UP000638462"/>
    </source>
</evidence>
<name>A0ABQ1TV58_9GAMM</name>
<proteinExistence type="predicted"/>
<dbReference type="EMBL" id="BMIT01000011">
    <property type="protein sequence ID" value="GGF02406.1"/>
    <property type="molecule type" value="Genomic_DNA"/>
</dbReference>
<protein>
    <submittedName>
        <fullName evidence="2">Uncharacterized protein</fullName>
    </submittedName>
</protein>
<comment type="caution">
    <text evidence="2">The sequence shown here is derived from an EMBL/GenBank/DDBJ whole genome shotgun (WGS) entry which is preliminary data.</text>
</comment>
<feature type="transmembrane region" description="Helical" evidence="1">
    <location>
        <begin position="47"/>
        <end position="65"/>
    </location>
</feature>
<keyword evidence="1" id="KW-0472">Membrane</keyword>
<keyword evidence="3" id="KW-1185">Reference proteome</keyword>
<evidence type="ECO:0000256" key="1">
    <source>
        <dbReference type="SAM" id="Phobius"/>
    </source>
</evidence>
<organism evidence="2 3">
    <name type="scientific">Pseudoalteromonas gelatinilytica</name>
    <dbReference type="NCBI Taxonomy" id="1703256"/>
    <lineage>
        <taxon>Bacteria</taxon>
        <taxon>Pseudomonadati</taxon>
        <taxon>Pseudomonadota</taxon>
        <taxon>Gammaproteobacteria</taxon>
        <taxon>Alteromonadales</taxon>
        <taxon>Pseudoalteromonadaceae</taxon>
        <taxon>Pseudoalteromonas</taxon>
    </lineage>
</organism>
<keyword evidence="1" id="KW-0812">Transmembrane</keyword>